<reference evidence="13" key="1">
    <citation type="submission" date="2025-08" db="UniProtKB">
        <authorList>
            <consortium name="RefSeq"/>
        </authorList>
    </citation>
    <scope>IDENTIFICATION</scope>
</reference>
<accession>A0A6J1NDZ9</accession>
<dbReference type="GO" id="GO:0051301">
    <property type="term" value="P:cell division"/>
    <property type="evidence" value="ECO:0007669"/>
    <property type="project" value="UniProtKB-UniRule"/>
</dbReference>
<dbReference type="GeneID" id="112048143"/>
<evidence type="ECO:0000313" key="13">
    <source>
        <dbReference type="RefSeq" id="XP_023941316.1"/>
    </source>
</evidence>
<evidence type="ECO:0000313" key="12">
    <source>
        <dbReference type="Proteomes" id="UP001652582"/>
    </source>
</evidence>
<dbReference type="GO" id="GO:0005634">
    <property type="term" value="C:nucleus"/>
    <property type="evidence" value="ECO:0007669"/>
    <property type="project" value="UniProtKB-SubCell"/>
</dbReference>
<dbReference type="GO" id="GO:0031262">
    <property type="term" value="C:Ndc80 complex"/>
    <property type="evidence" value="ECO:0007669"/>
    <property type="project" value="InterPro"/>
</dbReference>
<evidence type="ECO:0000256" key="7">
    <source>
        <dbReference type="ARBA" id="ARBA00023306"/>
    </source>
</evidence>
<keyword evidence="7 9" id="KW-0131">Cell cycle</keyword>
<feature type="domain" description="Chromosome segregation protein Spc25 C-terminal" evidence="11">
    <location>
        <begin position="143"/>
        <end position="203"/>
    </location>
</feature>
<dbReference type="AlphaFoldDB" id="A0A6J1NDZ9"/>
<evidence type="ECO:0000256" key="6">
    <source>
        <dbReference type="ARBA" id="ARBA00023054"/>
    </source>
</evidence>
<keyword evidence="9" id="KW-0995">Kinetochore</keyword>
<keyword evidence="4 9" id="KW-0132">Cell division</keyword>
<evidence type="ECO:0000256" key="9">
    <source>
        <dbReference type="RuleBase" id="RU367150"/>
    </source>
</evidence>
<evidence type="ECO:0000256" key="2">
    <source>
        <dbReference type="ARBA" id="ARBA00006379"/>
    </source>
</evidence>
<dbReference type="RefSeq" id="XP_023941316.1">
    <property type="nucleotide sequence ID" value="XM_024085548.2"/>
</dbReference>
<sequence length="211" mass="24900">MGIADENWDYEIDFEECVKSSNDLFQSELNNICQNVLKTIDNGFVNVDVDKDSLARNNDDEIKLLSEKNKDLKLEIETKLKELTQQQGQYENFKQDHKLLEQQVKKTHEAFLMARKHHKKCLNMYYSIESKSNESQLVFIQFFTELKKNNENYSVNLLRNPQTRQYTLQSTNPTLKNFKELQRQMKETNDVPAVLCCIREAFKTHKLSNAH</sequence>
<dbReference type="Gene3D" id="3.30.457.50">
    <property type="entry name" value="Chromosome segregation protein Spc25"/>
    <property type="match status" value="1"/>
</dbReference>
<protein>
    <recommendedName>
        <fullName evidence="9">Kinetochore protein SPC25</fullName>
    </recommendedName>
</protein>
<evidence type="ECO:0000256" key="1">
    <source>
        <dbReference type="ARBA" id="ARBA00004584"/>
    </source>
</evidence>
<evidence type="ECO:0000256" key="3">
    <source>
        <dbReference type="ARBA" id="ARBA00022454"/>
    </source>
</evidence>
<proteinExistence type="inferred from homology"/>
<dbReference type="OrthoDB" id="6353017at2759"/>
<keyword evidence="12" id="KW-1185">Reference proteome</keyword>
<keyword evidence="6 10" id="KW-0175">Coiled coil</keyword>
<feature type="coiled-coil region" evidence="10">
    <location>
        <begin position="55"/>
        <end position="110"/>
    </location>
</feature>
<evidence type="ECO:0000256" key="8">
    <source>
        <dbReference type="ARBA" id="ARBA00023328"/>
    </source>
</evidence>
<keyword evidence="9" id="KW-0539">Nucleus</keyword>
<keyword evidence="3 9" id="KW-0158">Chromosome</keyword>
<dbReference type="InterPro" id="IPR013255">
    <property type="entry name" value="Spc25_C"/>
</dbReference>
<evidence type="ECO:0000256" key="4">
    <source>
        <dbReference type="ARBA" id="ARBA00022618"/>
    </source>
</evidence>
<dbReference type="Pfam" id="PF08234">
    <property type="entry name" value="Spindle_Spc25"/>
    <property type="match status" value="1"/>
</dbReference>
<comment type="function">
    <text evidence="9">Acts as a component of the essential kinetochore-associated NDC80 complex, which is required for chromosome segregation and spindle checkpoint activity.</text>
</comment>
<organism evidence="12 13">
    <name type="scientific">Bicyclus anynana</name>
    <name type="common">Squinting bush brown butterfly</name>
    <dbReference type="NCBI Taxonomy" id="110368"/>
    <lineage>
        <taxon>Eukaryota</taxon>
        <taxon>Metazoa</taxon>
        <taxon>Ecdysozoa</taxon>
        <taxon>Arthropoda</taxon>
        <taxon>Hexapoda</taxon>
        <taxon>Insecta</taxon>
        <taxon>Pterygota</taxon>
        <taxon>Neoptera</taxon>
        <taxon>Endopterygota</taxon>
        <taxon>Lepidoptera</taxon>
        <taxon>Glossata</taxon>
        <taxon>Ditrysia</taxon>
        <taxon>Papilionoidea</taxon>
        <taxon>Nymphalidae</taxon>
        <taxon>Satyrinae</taxon>
        <taxon>Satyrini</taxon>
        <taxon>Mycalesina</taxon>
        <taxon>Bicyclus</taxon>
    </lineage>
</organism>
<keyword evidence="5 9" id="KW-0498">Mitosis</keyword>
<dbReference type="Proteomes" id="UP001652582">
    <property type="component" value="Chromosome 11"/>
</dbReference>
<comment type="subcellular location">
    <subcellularLocation>
        <location evidence="1">Chromosome</location>
        <location evidence="1">Centromere</location>
    </subcellularLocation>
    <subcellularLocation>
        <location evidence="9">Nucleus</location>
    </subcellularLocation>
    <subcellularLocation>
        <location evidence="9">Chromosome</location>
        <location evidence="9">Centromere</location>
        <location evidence="9">Kinetochore</location>
    </subcellularLocation>
</comment>
<comment type="subunit">
    <text evidence="9">Component of the NDC80 complex.</text>
</comment>
<comment type="similarity">
    <text evidence="2 9">Belongs to the SPC25 family.</text>
</comment>
<keyword evidence="8 9" id="KW-0137">Centromere</keyword>
<dbReference type="KEGG" id="bany:112048143"/>
<evidence type="ECO:0000256" key="10">
    <source>
        <dbReference type="SAM" id="Coils"/>
    </source>
</evidence>
<name>A0A6J1NDZ9_BICAN</name>
<dbReference type="GO" id="GO:0007059">
    <property type="term" value="P:chromosome segregation"/>
    <property type="evidence" value="ECO:0007669"/>
    <property type="project" value="InterPro"/>
</dbReference>
<evidence type="ECO:0000256" key="5">
    <source>
        <dbReference type="ARBA" id="ARBA00022776"/>
    </source>
</evidence>
<gene>
    <name evidence="13" type="primary">LOC112048143</name>
</gene>
<evidence type="ECO:0000259" key="11">
    <source>
        <dbReference type="Pfam" id="PF08234"/>
    </source>
</evidence>